<comment type="caution">
    <text evidence="11">The sequence shown here is derived from an EMBL/GenBank/DDBJ whole genome shotgun (WGS) entry which is preliminary data.</text>
</comment>
<protein>
    <recommendedName>
        <fullName evidence="8">Apolipoprotein N-acyltransferase</fullName>
        <shortName evidence="8">ALP N-acyltransferase</shortName>
        <ecNumber evidence="8">2.3.1.269</ecNumber>
    </recommendedName>
</protein>
<evidence type="ECO:0000256" key="6">
    <source>
        <dbReference type="ARBA" id="ARBA00023136"/>
    </source>
</evidence>
<feature type="transmembrane region" description="Helical" evidence="8">
    <location>
        <begin position="45"/>
        <end position="65"/>
    </location>
</feature>
<gene>
    <name evidence="8 11" type="primary">lnt</name>
    <name evidence="11" type="ORF">ACFPJ6_02715</name>
</gene>
<evidence type="ECO:0000256" key="3">
    <source>
        <dbReference type="ARBA" id="ARBA00022679"/>
    </source>
</evidence>
<evidence type="ECO:0000256" key="5">
    <source>
        <dbReference type="ARBA" id="ARBA00022989"/>
    </source>
</evidence>
<evidence type="ECO:0000256" key="8">
    <source>
        <dbReference type="HAMAP-Rule" id="MF_01148"/>
    </source>
</evidence>
<keyword evidence="3 8" id="KW-0808">Transferase</keyword>
<dbReference type="GO" id="GO:0016746">
    <property type="term" value="F:acyltransferase activity"/>
    <property type="evidence" value="ECO:0007669"/>
    <property type="project" value="UniProtKB-KW"/>
</dbReference>
<evidence type="ECO:0000256" key="1">
    <source>
        <dbReference type="ARBA" id="ARBA00004651"/>
    </source>
</evidence>
<evidence type="ECO:0000313" key="12">
    <source>
        <dbReference type="Proteomes" id="UP001596122"/>
    </source>
</evidence>
<sequence>MSATSTTVPGSAAAAPAPGPVPRPTVPWPVAVPLAVVAGVLLDTAFPSVGAWPLALPAVAAGLLVARGRALGPATGYGLLLGLGFMLPQLQWSGIYVGPLPWLALATLEGALLGLAVPGWVLAWRVAEARAGRLLWSLPLLAAAVWVAAEALRSRWPFGGFGWGRLAFSQADSPLLPVAALGGAPLLGGAVVAVAAALLVLALLAARRLPAGRRALAGAVATIVVVGLAVPAGAAAAGSTLRPQDGTARIAAVQGDVPQAGLDFNAQRRAVLDNHVEGTLTLAARIEAGEVAPVDLVLWPENASDIDPLANADAADVISGATDAVGVPVLVGAVLRGPGENITNAMLVWEPGTGFRAEPVGPADVEPADPDPDPDEAGFYVKRSLAPFGEYIPYRDFFRRFSPFVDQVTDFAPGDRYAALGMGPALVGPAICFEVVDDDVMRGQVAAGADLLVVPTNNATFGDTDENLQQLAMSRVRAVEHGRQLVHISNVGTSAVVDVDGSTGRRTGTFEPDVLLDEVQLRSGSTPATLLGLVPELVLVAVALLLVLAHGVASLQPAPRRAETVGEPATGEGDAP</sequence>
<evidence type="ECO:0000256" key="2">
    <source>
        <dbReference type="ARBA" id="ARBA00022475"/>
    </source>
</evidence>
<dbReference type="RefSeq" id="WP_340268923.1">
    <property type="nucleotide sequence ID" value="NZ_JBBEOG010000003.1"/>
</dbReference>
<dbReference type="InterPro" id="IPR045378">
    <property type="entry name" value="LNT_N"/>
</dbReference>
<dbReference type="NCBIfam" id="TIGR00546">
    <property type="entry name" value="lnt"/>
    <property type="match status" value="1"/>
</dbReference>
<dbReference type="HAMAP" id="MF_01148">
    <property type="entry name" value="Lnt"/>
    <property type="match status" value="1"/>
</dbReference>
<dbReference type="InterPro" id="IPR003010">
    <property type="entry name" value="C-N_Hydrolase"/>
</dbReference>
<keyword evidence="6 8" id="KW-0472">Membrane</keyword>
<proteinExistence type="inferred from homology"/>
<comment type="catalytic activity">
    <reaction evidence="8">
        <text>N-terminal S-1,2-diacyl-sn-glyceryl-L-cysteinyl-[lipoprotein] + a glycerophospholipid = N-acyl-S-1,2-diacyl-sn-glyceryl-L-cysteinyl-[lipoprotein] + a 2-acyl-sn-glycero-3-phospholipid + H(+)</text>
        <dbReference type="Rhea" id="RHEA:48228"/>
        <dbReference type="Rhea" id="RHEA-COMP:14681"/>
        <dbReference type="Rhea" id="RHEA-COMP:14684"/>
        <dbReference type="ChEBI" id="CHEBI:15378"/>
        <dbReference type="ChEBI" id="CHEBI:136912"/>
        <dbReference type="ChEBI" id="CHEBI:140656"/>
        <dbReference type="ChEBI" id="CHEBI:140657"/>
        <dbReference type="ChEBI" id="CHEBI:140660"/>
        <dbReference type="EC" id="2.3.1.269"/>
    </reaction>
</comment>
<organism evidence="11 12">
    <name type="scientific">Aquipuribacter nitratireducens</name>
    <dbReference type="NCBI Taxonomy" id="650104"/>
    <lineage>
        <taxon>Bacteria</taxon>
        <taxon>Bacillati</taxon>
        <taxon>Actinomycetota</taxon>
        <taxon>Actinomycetes</taxon>
        <taxon>Micrococcales</taxon>
        <taxon>Intrasporangiaceae</taxon>
        <taxon>Aquipuribacter</taxon>
    </lineage>
</organism>
<evidence type="ECO:0000256" key="4">
    <source>
        <dbReference type="ARBA" id="ARBA00022692"/>
    </source>
</evidence>
<comment type="pathway">
    <text evidence="8">Protein modification; lipoprotein biosynthesis (N-acyl transfer).</text>
</comment>
<name>A0ABW0GJ74_9MICO</name>
<comment type="function">
    <text evidence="8">Catalyzes the phospholipid dependent N-acylation of the N-terminal cysteine of apolipoprotein, the last step in lipoprotein maturation.</text>
</comment>
<evidence type="ECO:0000313" key="11">
    <source>
        <dbReference type="EMBL" id="MFC5379694.1"/>
    </source>
</evidence>
<dbReference type="PROSITE" id="PS50263">
    <property type="entry name" value="CN_HYDROLASE"/>
    <property type="match status" value="1"/>
</dbReference>
<keyword evidence="7 8" id="KW-0012">Acyltransferase</keyword>
<evidence type="ECO:0000259" key="10">
    <source>
        <dbReference type="PROSITE" id="PS50263"/>
    </source>
</evidence>
<keyword evidence="5 8" id="KW-1133">Transmembrane helix</keyword>
<dbReference type="EC" id="2.3.1.269" evidence="8"/>
<feature type="transmembrane region" description="Helical" evidence="8">
    <location>
        <begin position="77"/>
        <end position="96"/>
    </location>
</feature>
<keyword evidence="12" id="KW-1185">Reference proteome</keyword>
<feature type="transmembrane region" description="Helical" evidence="8">
    <location>
        <begin position="216"/>
        <end position="237"/>
    </location>
</feature>
<feature type="transmembrane region" description="Helical" evidence="8">
    <location>
        <begin position="134"/>
        <end position="156"/>
    </location>
</feature>
<feature type="transmembrane region" description="Helical" evidence="8">
    <location>
        <begin position="176"/>
        <end position="204"/>
    </location>
</feature>
<dbReference type="InterPro" id="IPR036526">
    <property type="entry name" value="C-N_Hydrolase_sf"/>
</dbReference>
<dbReference type="Proteomes" id="UP001596122">
    <property type="component" value="Unassembled WGS sequence"/>
</dbReference>
<feature type="region of interest" description="Disordered" evidence="9">
    <location>
        <begin position="557"/>
        <end position="576"/>
    </location>
</feature>
<accession>A0ABW0GJ74</accession>
<feature type="transmembrane region" description="Helical" evidence="8">
    <location>
        <begin position="102"/>
        <end position="122"/>
    </location>
</feature>
<keyword evidence="2 8" id="KW-1003">Cell membrane</keyword>
<dbReference type="PANTHER" id="PTHR38686:SF1">
    <property type="entry name" value="APOLIPOPROTEIN N-ACYLTRANSFERASE"/>
    <property type="match status" value="1"/>
</dbReference>
<dbReference type="CDD" id="cd07571">
    <property type="entry name" value="ALP_N-acyl_transferase"/>
    <property type="match status" value="1"/>
</dbReference>
<dbReference type="InterPro" id="IPR004563">
    <property type="entry name" value="Apolipo_AcylTrfase"/>
</dbReference>
<comment type="subcellular location">
    <subcellularLocation>
        <location evidence="1 8">Cell membrane</location>
        <topology evidence="1 8">Multi-pass membrane protein</topology>
    </subcellularLocation>
</comment>
<dbReference type="EMBL" id="JBHSLD010000004">
    <property type="protein sequence ID" value="MFC5379694.1"/>
    <property type="molecule type" value="Genomic_DNA"/>
</dbReference>
<evidence type="ECO:0000256" key="9">
    <source>
        <dbReference type="SAM" id="MobiDB-lite"/>
    </source>
</evidence>
<reference evidence="12" key="1">
    <citation type="journal article" date="2019" name="Int. J. Syst. Evol. Microbiol.">
        <title>The Global Catalogue of Microorganisms (GCM) 10K type strain sequencing project: providing services to taxonomists for standard genome sequencing and annotation.</title>
        <authorList>
            <consortium name="The Broad Institute Genomics Platform"/>
            <consortium name="The Broad Institute Genome Sequencing Center for Infectious Disease"/>
            <person name="Wu L."/>
            <person name="Ma J."/>
        </authorList>
    </citation>
    <scope>NUCLEOTIDE SEQUENCE [LARGE SCALE GENOMIC DNA]</scope>
    <source>
        <strain evidence="12">CCUG 43114</strain>
    </source>
</reference>
<feature type="domain" description="CN hydrolase" evidence="10">
    <location>
        <begin position="253"/>
        <end position="521"/>
    </location>
</feature>
<comment type="similarity">
    <text evidence="8">Belongs to the CN hydrolase family. Apolipoprotein N-acyltransferase subfamily.</text>
</comment>
<dbReference type="Pfam" id="PF20154">
    <property type="entry name" value="LNT_N"/>
    <property type="match status" value="1"/>
</dbReference>
<dbReference type="SUPFAM" id="SSF56317">
    <property type="entry name" value="Carbon-nitrogen hydrolase"/>
    <property type="match status" value="1"/>
</dbReference>
<evidence type="ECO:0000256" key="7">
    <source>
        <dbReference type="ARBA" id="ARBA00023315"/>
    </source>
</evidence>
<keyword evidence="4 8" id="KW-0812">Transmembrane</keyword>
<dbReference type="PANTHER" id="PTHR38686">
    <property type="entry name" value="APOLIPOPROTEIN N-ACYLTRANSFERASE"/>
    <property type="match status" value="1"/>
</dbReference>
<dbReference type="Gene3D" id="3.60.110.10">
    <property type="entry name" value="Carbon-nitrogen hydrolase"/>
    <property type="match status" value="1"/>
</dbReference>
<dbReference type="Pfam" id="PF00795">
    <property type="entry name" value="CN_hydrolase"/>
    <property type="match status" value="1"/>
</dbReference>